<evidence type="ECO:0000313" key="2">
    <source>
        <dbReference type="EMBL" id="KAF2588350.1"/>
    </source>
</evidence>
<reference evidence="2" key="1">
    <citation type="submission" date="2019-12" db="EMBL/GenBank/DDBJ databases">
        <title>Genome sequencing and annotation of Brassica cretica.</title>
        <authorList>
            <person name="Studholme D.J."/>
            <person name="Sarris P.F."/>
        </authorList>
    </citation>
    <scope>NUCLEOTIDE SEQUENCE</scope>
    <source>
        <strain evidence="2">PFS-102/07</strain>
        <tissue evidence="2">Leaf</tissue>
    </source>
</reference>
<comment type="caution">
    <text evidence="2">The sequence shown here is derived from an EMBL/GenBank/DDBJ whole genome shotgun (WGS) entry which is preliminary data.</text>
</comment>
<protein>
    <submittedName>
        <fullName evidence="2">Uncharacterized protein</fullName>
    </submittedName>
</protein>
<dbReference type="EMBL" id="QGKY02000190">
    <property type="protein sequence ID" value="KAF2588350.1"/>
    <property type="molecule type" value="Genomic_DNA"/>
</dbReference>
<organism evidence="2">
    <name type="scientific">Brassica cretica</name>
    <name type="common">Mustard</name>
    <dbReference type="NCBI Taxonomy" id="69181"/>
    <lineage>
        <taxon>Eukaryota</taxon>
        <taxon>Viridiplantae</taxon>
        <taxon>Streptophyta</taxon>
        <taxon>Embryophyta</taxon>
        <taxon>Tracheophyta</taxon>
        <taxon>Spermatophyta</taxon>
        <taxon>Magnoliopsida</taxon>
        <taxon>eudicotyledons</taxon>
        <taxon>Gunneridae</taxon>
        <taxon>Pentapetalae</taxon>
        <taxon>rosids</taxon>
        <taxon>malvids</taxon>
        <taxon>Brassicales</taxon>
        <taxon>Brassicaceae</taxon>
        <taxon>Brassiceae</taxon>
        <taxon>Brassica</taxon>
    </lineage>
</organism>
<name>A0A8S9K0Y9_BRACR</name>
<proteinExistence type="predicted"/>
<feature type="region of interest" description="Disordered" evidence="1">
    <location>
        <begin position="30"/>
        <end position="77"/>
    </location>
</feature>
<evidence type="ECO:0000256" key="1">
    <source>
        <dbReference type="SAM" id="MobiDB-lite"/>
    </source>
</evidence>
<feature type="compositionally biased region" description="Basic and acidic residues" evidence="1">
    <location>
        <begin position="32"/>
        <end position="63"/>
    </location>
</feature>
<sequence length="77" mass="8843">MVKTQILQSPQTCEVIKDDLMPEVLTINLNGEGRRISTERDDGSRRREMDLDGKRPISTERGDGSQQRKKKRDGEKD</sequence>
<accession>A0A8S9K0Y9</accession>
<gene>
    <name evidence="2" type="ORF">F2Q70_00037971</name>
</gene>
<dbReference type="AlphaFoldDB" id="A0A8S9K0Y9"/>